<proteinExistence type="predicted"/>
<keyword evidence="3" id="KW-1185">Reference proteome</keyword>
<organism evidence="2 3">
    <name type="scientific">Pseudorhizobium endolithicum</name>
    <dbReference type="NCBI Taxonomy" id="1191678"/>
    <lineage>
        <taxon>Bacteria</taxon>
        <taxon>Pseudomonadati</taxon>
        <taxon>Pseudomonadota</taxon>
        <taxon>Alphaproteobacteria</taxon>
        <taxon>Hyphomicrobiales</taxon>
        <taxon>Rhizobiaceae</taxon>
        <taxon>Rhizobium/Agrobacterium group</taxon>
        <taxon>Pseudorhizobium</taxon>
    </lineage>
</organism>
<feature type="transmembrane region" description="Helical" evidence="1">
    <location>
        <begin position="47"/>
        <end position="68"/>
    </location>
</feature>
<comment type="caution">
    <text evidence="2">The sequence shown here is derived from an EMBL/GenBank/DDBJ whole genome shotgun (WGS) entry which is preliminary data.</text>
</comment>
<gene>
    <name evidence="2" type="ORF">REJC140_03666</name>
</gene>
<feature type="transmembrane region" description="Helical" evidence="1">
    <location>
        <begin position="14"/>
        <end position="35"/>
    </location>
</feature>
<protein>
    <submittedName>
        <fullName evidence="2">Sulfite exporter TauE/SafE family protein</fullName>
    </submittedName>
</protein>
<accession>A0ABN7JQF5</accession>
<reference evidence="2 3" key="1">
    <citation type="submission" date="2020-11" db="EMBL/GenBank/DDBJ databases">
        <authorList>
            <person name="Lassalle F."/>
        </authorList>
    </citation>
    <scope>NUCLEOTIDE SEQUENCE [LARGE SCALE GENOMIC DNA]</scope>
    <source>
        <strain evidence="2 3">JC140</strain>
    </source>
</reference>
<evidence type="ECO:0000256" key="1">
    <source>
        <dbReference type="SAM" id="Phobius"/>
    </source>
</evidence>
<keyword evidence="1" id="KW-1133">Transmembrane helix</keyword>
<evidence type="ECO:0000313" key="3">
    <source>
        <dbReference type="Proteomes" id="UP000606921"/>
    </source>
</evidence>
<evidence type="ECO:0000313" key="2">
    <source>
        <dbReference type="EMBL" id="CAD7037476.1"/>
    </source>
</evidence>
<name>A0ABN7JQF5_9HYPH</name>
<sequence length="83" mass="8723">MTAYTTMVQAATNYSVDIVLATILMVAGVIGAQYGVRVGQKLRGEQLRALLALLVLAVGIRLAIALVVPPDDIYSVVVGGFAY</sequence>
<dbReference type="Proteomes" id="UP000606921">
    <property type="component" value="Unassembled WGS sequence"/>
</dbReference>
<dbReference type="EMBL" id="CABFWF030000011">
    <property type="protein sequence ID" value="CAD7037476.1"/>
    <property type="molecule type" value="Genomic_DNA"/>
</dbReference>
<keyword evidence="1" id="KW-0472">Membrane</keyword>
<keyword evidence="1" id="KW-0812">Transmembrane</keyword>